<organism evidence="1 2">
    <name type="scientific">Heliocybe sulcata</name>
    <dbReference type="NCBI Taxonomy" id="5364"/>
    <lineage>
        <taxon>Eukaryota</taxon>
        <taxon>Fungi</taxon>
        <taxon>Dikarya</taxon>
        <taxon>Basidiomycota</taxon>
        <taxon>Agaricomycotina</taxon>
        <taxon>Agaricomycetes</taxon>
        <taxon>Gloeophyllales</taxon>
        <taxon>Gloeophyllaceae</taxon>
        <taxon>Heliocybe</taxon>
    </lineage>
</organism>
<dbReference type="AlphaFoldDB" id="A0A5C3MS84"/>
<dbReference type="EMBL" id="ML213522">
    <property type="protein sequence ID" value="TFK47900.1"/>
    <property type="molecule type" value="Genomic_DNA"/>
</dbReference>
<evidence type="ECO:0000313" key="2">
    <source>
        <dbReference type="Proteomes" id="UP000305948"/>
    </source>
</evidence>
<dbReference type="Proteomes" id="UP000305948">
    <property type="component" value="Unassembled WGS sequence"/>
</dbReference>
<proteinExistence type="predicted"/>
<reference evidence="1 2" key="1">
    <citation type="journal article" date="2019" name="Nat. Ecol. Evol.">
        <title>Megaphylogeny resolves global patterns of mushroom evolution.</title>
        <authorList>
            <person name="Varga T."/>
            <person name="Krizsan K."/>
            <person name="Foldi C."/>
            <person name="Dima B."/>
            <person name="Sanchez-Garcia M."/>
            <person name="Sanchez-Ramirez S."/>
            <person name="Szollosi G.J."/>
            <person name="Szarkandi J.G."/>
            <person name="Papp V."/>
            <person name="Albert L."/>
            <person name="Andreopoulos W."/>
            <person name="Angelini C."/>
            <person name="Antonin V."/>
            <person name="Barry K.W."/>
            <person name="Bougher N.L."/>
            <person name="Buchanan P."/>
            <person name="Buyck B."/>
            <person name="Bense V."/>
            <person name="Catcheside P."/>
            <person name="Chovatia M."/>
            <person name="Cooper J."/>
            <person name="Damon W."/>
            <person name="Desjardin D."/>
            <person name="Finy P."/>
            <person name="Geml J."/>
            <person name="Haridas S."/>
            <person name="Hughes K."/>
            <person name="Justo A."/>
            <person name="Karasinski D."/>
            <person name="Kautmanova I."/>
            <person name="Kiss B."/>
            <person name="Kocsube S."/>
            <person name="Kotiranta H."/>
            <person name="LaButti K.M."/>
            <person name="Lechner B.E."/>
            <person name="Liimatainen K."/>
            <person name="Lipzen A."/>
            <person name="Lukacs Z."/>
            <person name="Mihaltcheva S."/>
            <person name="Morgado L.N."/>
            <person name="Niskanen T."/>
            <person name="Noordeloos M.E."/>
            <person name="Ohm R.A."/>
            <person name="Ortiz-Santana B."/>
            <person name="Ovrebo C."/>
            <person name="Racz N."/>
            <person name="Riley R."/>
            <person name="Savchenko A."/>
            <person name="Shiryaev A."/>
            <person name="Soop K."/>
            <person name="Spirin V."/>
            <person name="Szebenyi C."/>
            <person name="Tomsovsky M."/>
            <person name="Tulloss R.E."/>
            <person name="Uehling J."/>
            <person name="Grigoriev I.V."/>
            <person name="Vagvolgyi C."/>
            <person name="Papp T."/>
            <person name="Martin F.M."/>
            <person name="Miettinen O."/>
            <person name="Hibbett D.S."/>
            <person name="Nagy L.G."/>
        </authorList>
    </citation>
    <scope>NUCLEOTIDE SEQUENCE [LARGE SCALE GENOMIC DNA]</scope>
    <source>
        <strain evidence="1 2">OMC1185</strain>
    </source>
</reference>
<name>A0A5C3MS84_9AGAM</name>
<evidence type="ECO:0000313" key="1">
    <source>
        <dbReference type="EMBL" id="TFK47900.1"/>
    </source>
</evidence>
<gene>
    <name evidence="1" type="ORF">OE88DRAFT_759733</name>
</gene>
<keyword evidence="2" id="KW-1185">Reference proteome</keyword>
<protein>
    <submittedName>
        <fullName evidence="1">Uncharacterized protein</fullName>
    </submittedName>
</protein>
<accession>A0A5C3MS84</accession>
<sequence length="117" mass="12279">MLVDVTSRPHITIHSNPSGTSRSDTCSVQLAYSLCHVHLQNSYTLVVLYEASHCPPAARLSFALAPFPTSSLAIENVHLECALQQLVGPRRVGGAVCAGEAGATGYSSGGWSGIEQV</sequence>